<name>A0A1F6TM97_9PROT</name>
<dbReference type="PANTHER" id="PTHR34298">
    <property type="entry name" value="SEGREGATION AND CONDENSATION PROTEIN B"/>
    <property type="match status" value="1"/>
</dbReference>
<dbReference type="GO" id="GO:0051301">
    <property type="term" value="P:cell division"/>
    <property type="evidence" value="ECO:0007669"/>
    <property type="project" value="UniProtKB-KW"/>
</dbReference>
<dbReference type="PANTHER" id="PTHR34298:SF2">
    <property type="entry name" value="SEGREGATION AND CONDENSATION PROTEIN B"/>
    <property type="match status" value="1"/>
</dbReference>
<evidence type="ECO:0000256" key="4">
    <source>
        <dbReference type="ARBA" id="ARBA00023306"/>
    </source>
</evidence>
<keyword evidence="1" id="KW-0963">Cytoplasm</keyword>
<feature type="region of interest" description="Disordered" evidence="5">
    <location>
        <begin position="196"/>
        <end position="253"/>
    </location>
</feature>
<proteinExistence type="predicted"/>
<evidence type="ECO:0000256" key="5">
    <source>
        <dbReference type="SAM" id="MobiDB-lite"/>
    </source>
</evidence>
<keyword evidence="4" id="KW-0131">Cell cycle</keyword>
<dbReference type="GO" id="GO:0051304">
    <property type="term" value="P:chromosome separation"/>
    <property type="evidence" value="ECO:0007669"/>
    <property type="project" value="InterPro"/>
</dbReference>
<accession>A0A1F6TM97</accession>
<feature type="compositionally biased region" description="Basic and acidic residues" evidence="5">
    <location>
        <begin position="213"/>
        <end position="226"/>
    </location>
</feature>
<keyword evidence="3" id="KW-0159">Chromosome partition</keyword>
<gene>
    <name evidence="6" type="ORF">A2151_02700</name>
</gene>
<evidence type="ECO:0000256" key="1">
    <source>
        <dbReference type="ARBA" id="ARBA00022490"/>
    </source>
</evidence>
<dbReference type="SUPFAM" id="SSF46785">
    <property type="entry name" value="Winged helix' DNA-binding domain"/>
    <property type="match status" value="2"/>
</dbReference>
<reference evidence="6 7" key="1">
    <citation type="journal article" date="2016" name="Nat. Commun.">
        <title>Thousands of microbial genomes shed light on interconnected biogeochemical processes in an aquifer system.</title>
        <authorList>
            <person name="Anantharaman K."/>
            <person name="Brown C.T."/>
            <person name="Hug L.A."/>
            <person name="Sharon I."/>
            <person name="Castelle C.J."/>
            <person name="Probst A.J."/>
            <person name="Thomas B.C."/>
            <person name="Singh A."/>
            <person name="Wilkins M.J."/>
            <person name="Karaoz U."/>
            <person name="Brodie E.L."/>
            <person name="Williams K.H."/>
            <person name="Hubbard S.S."/>
            <person name="Banfield J.F."/>
        </authorList>
    </citation>
    <scope>NUCLEOTIDE SEQUENCE [LARGE SCALE GENOMIC DNA]</scope>
</reference>
<dbReference type="STRING" id="1817760.A2151_02700"/>
<evidence type="ECO:0000313" key="6">
    <source>
        <dbReference type="EMBL" id="OGI46222.1"/>
    </source>
</evidence>
<dbReference type="InterPro" id="IPR036388">
    <property type="entry name" value="WH-like_DNA-bd_sf"/>
</dbReference>
<organism evidence="6 7">
    <name type="scientific">Candidatus Muproteobacteria bacterium RBG_16_65_34</name>
    <dbReference type="NCBI Taxonomy" id="1817760"/>
    <lineage>
        <taxon>Bacteria</taxon>
        <taxon>Pseudomonadati</taxon>
        <taxon>Pseudomonadota</taxon>
        <taxon>Candidatus Muproteobacteria</taxon>
    </lineage>
</organism>
<dbReference type="EMBL" id="MFSU01000088">
    <property type="protein sequence ID" value="OGI46222.1"/>
    <property type="molecule type" value="Genomic_DNA"/>
</dbReference>
<evidence type="ECO:0000256" key="3">
    <source>
        <dbReference type="ARBA" id="ARBA00022829"/>
    </source>
</evidence>
<dbReference type="Gene3D" id="1.10.10.10">
    <property type="entry name" value="Winged helix-like DNA-binding domain superfamily/Winged helix DNA-binding domain"/>
    <property type="match status" value="2"/>
</dbReference>
<dbReference type="Pfam" id="PF04079">
    <property type="entry name" value="SMC_ScpB"/>
    <property type="match status" value="1"/>
</dbReference>
<protein>
    <submittedName>
        <fullName evidence="6">SMC-Scp complex subunit ScpB</fullName>
    </submittedName>
</protein>
<dbReference type="AlphaFoldDB" id="A0A1F6TM97"/>
<evidence type="ECO:0000313" key="7">
    <source>
        <dbReference type="Proteomes" id="UP000178885"/>
    </source>
</evidence>
<dbReference type="InterPro" id="IPR036390">
    <property type="entry name" value="WH_DNA-bd_sf"/>
</dbReference>
<feature type="compositionally biased region" description="Low complexity" evidence="5">
    <location>
        <begin position="197"/>
        <end position="207"/>
    </location>
</feature>
<dbReference type="InterPro" id="IPR005234">
    <property type="entry name" value="ScpB_csome_segregation"/>
</dbReference>
<keyword evidence="2" id="KW-0132">Cell division</keyword>
<evidence type="ECO:0000256" key="2">
    <source>
        <dbReference type="ARBA" id="ARBA00022618"/>
    </source>
</evidence>
<dbReference type="Proteomes" id="UP000178885">
    <property type="component" value="Unassembled WGS sequence"/>
</dbReference>
<feature type="compositionally biased region" description="Low complexity" evidence="5">
    <location>
        <begin position="228"/>
        <end position="247"/>
    </location>
</feature>
<sequence>MTQANSELKNIVEAALLVAGQPLAIERLLALFPEGSQPTREELRAALDELDREYAERGIELKQIDKGWRVQTREKYTPWVARLLEERPPRYSRALLETLAIIVYRQPVTRGEIEDIRGVSVSTDIIRTLIEREWIREVGRREVPGRPALYGTTRQFLEHFNLKSLEEMPPLAALRPIEEISAELESRVQPAALADVAAGEAPATAAETESEPEIERTVAPADRDGDNAPPTAEAAESEPEPAVVAQALPAERG</sequence>
<dbReference type="NCBIfam" id="TIGR00281">
    <property type="entry name" value="SMC-Scp complex subunit ScpB"/>
    <property type="match status" value="1"/>
</dbReference>
<comment type="caution">
    <text evidence="6">The sequence shown here is derived from an EMBL/GenBank/DDBJ whole genome shotgun (WGS) entry which is preliminary data.</text>
</comment>